<dbReference type="InterPro" id="IPR036250">
    <property type="entry name" value="AcylCo_DH-like_C"/>
</dbReference>
<evidence type="ECO:0000256" key="3">
    <source>
        <dbReference type="ARBA" id="ARBA00022630"/>
    </source>
</evidence>
<dbReference type="Gene3D" id="1.20.140.10">
    <property type="entry name" value="Butyryl-CoA Dehydrogenase, subunit A, domain 3"/>
    <property type="match status" value="1"/>
</dbReference>
<dbReference type="PROSITE" id="PS00073">
    <property type="entry name" value="ACYL_COA_DH_2"/>
    <property type="match status" value="1"/>
</dbReference>
<feature type="domain" description="Acyl-CoA dehydrogenase/oxidase N-terminal" evidence="12">
    <location>
        <begin position="71"/>
        <end position="182"/>
    </location>
</feature>
<dbReference type="InterPro" id="IPR037185">
    <property type="entry name" value="EmrE-like"/>
</dbReference>
<feature type="domain" description="Acyl-CoA dehydrogenase/oxidase C-terminal" evidence="9">
    <location>
        <begin position="304"/>
        <end position="446"/>
    </location>
</feature>
<evidence type="ECO:0000256" key="4">
    <source>
        <dbReference type="ARBA" id="ARBA00022827"/>
    </source>
</evidence>
<dbReference type="PANTHER" id="PTHR43884">
    <property type="entry name" value="ACYL-COA DEHYDROGENASE"/>
    <property type="match status" value="1"/>
</dbReference>
<evidence type="ECO:0000256" key="8">
    <source>
        <dbReference type="SAM" id="Phobius"/>
    </source>
</evidence>
<keyword evidence="4" id="KW-0274">FAD</keyword>
<dbReference type="EMBL" id="LSRX01001495">
    <property type="protein sequence ID" value="OLP79354.1"/>
    <property type="molecule type" value="Genomic_DNA"/>
</dbReference>
<evidence type="ECO:0000259" key="10">
    <source>
        <dbReference type="Pfam" id="PF00892"/>
    </source>
</evidence>
<dbReference type="FunFam" id="1.10.540.10:FF:000002">
    <property type="entry name" value="Acyl-CoA dehydrogenase FadE19"/>
    <property type="match status" value="1"/>
</dbReference>
<feature type="transmembrane region" description="Helical" evidence="8">
    <location>
        <begin position="963"/>
        <end position="984"/>
    </location>
</feature>
<evidence type="ECO:0000259" key="9">
    <source>
        <dbReference type="Pfam" id="PF00441"/>
    </source>
</evidence>
<dbReference type="SUPFAM" id="SSF103481">
    <property type="entry name" value="Multidrug resistance efflux transporter EmrE"/>
    <property type="match status" value="1"/>
</dbReference>
<dbReference type="InterPro" id="IPR006089">
    <property type="entry name" value="Acyl-CoA_DH_CS"/>
</dbReference>
<evidence type="ECO:0000256" key="2">
    <source>
        <dbReference type="ARBA" id="ARBA00009347"/>
    </source>
</evidence>
<gene>
    <name evidence="13" type="primary">IVD</name>
    <name evidence="13" type="ORF">AK812_SmicGene40357</name>
</gene>
<evidence type="ECO:0000313" key="14">
    <source>
        <dbReference type="Proteomes" id="UP000186817"/>
    </source>
</evidence>
<feature type="transmembrane region" description="Helical" evidence="8">
    <location>
        <begin position="874"/>
        <end position="892"/>
    </location>
</feature>
<feature type="region of interest" description="Disordered" evidence="7">
    <location>
        <begin position="27"/>
        <end position="59"/>
    </location>
</feature>
<keyword evidence="5" id="KW-0560">Oxidoreductase</keyword>
<feature type="transmembrane region" description="Helical" evidence="8">
    <location>
        <begin position="936"/>
        <end position="957"/>
    </location>
</feature>
<comment type="caution">
    <text evidence="13">The sequence shown here is derived from an EMBL/GenBank/DDBJ whole genome shotgun (WGS) entry which is preliminary data.</text>
</comment>
<dbReference type="InterPro" id="IPR013786">
    <property type="entry name" value="AcylCoA_DH/ox_N"/>
</dbReference>
<dbReference type="InterPro" id="IPR046373">
    <property type="entry name" value="Acyl-CoA_Oxase/DH_mid-dom_sf"/>
</dbReference>
<dbReference type="OrthoDB" id="9988775at2759"/>
<dbReference type="InterPro" id="IPR000620">
    <property type="entry name" value="EamA_dom"/>
</dbReference>
<dbReference type="Pfam" id="PF02770">
    <property type="entry name" value="Acyl-CoA_dh_M"/>
    <property type="match status" value="1"/>
</dbReference>
<dbReference type="GO" id="GO:0016020">
    <property type="term" value="C:membrane"/>
    <property type="evidence" value="ECO:0007669"/>
    <property type="project" value="InterPro"/>
</dbReference>
<dbReference type="AlphaFoldDB" id="A0A1Q9C8W1"/>
<dbReference type="SUPFAM" id="SSF47203">
    <property type="entry name" value="Acyl-CoA dehydrogenase C-terminal domain-like"/>
    <property type="match status" value="1"/>
</dbReference>
<feature type="transmembrane region" description="Helical" evidence="8">
    <location>
        <begin position="904"/>
        <end position="924"/>
    </location>
</feature>
<feature type="domain" description="Acyl-CoA oxidase/dehydrogenase middle" evidence="11">
    <location>
        <begin position="188"/>
        <end position="286"/>
    </location>
</feature>
<accession>A0A1Q9C8W1</accession>
<keyword evidence="14" id="KW-1185">Reference proteome</keyword>
<dbReference type="FunFam" id="2.40.110.10:FF:000002">
    <property type="entry name" value="Acyl-CoA dehydrogenase fadE12"/>
    <property type="match status" value="1"/>
</dbReference>
<feature type="domain" description="EamA" evidence="10">
    <location>
        <begin position="784"/>
        <end position="891"/>
    </location>
</feature>
<dbReference type="GO" id="GO:0008470">
    <property type="term" value="F:3-methylbutanoyl-CoA dehydrogenase activity"/>
    <property type="evidence" value="ECO:0007669"/>
    <property type="project" value="TreeGrafter"/>
</dbReference>
<name>A0A1Q9C8W1_SYMMI</name>
<keyword evidence="8" id="KW-0472">Membrane</keyword>
<dbReference type="Pfam" id="PF00441">
    <property type="entry name" value="Acyl-CoA_dh_1"/>
    <property type="match status" value="1"/>
</dbReference>
<proteinExistence type="inferred from homology"/>
<keyword evidence="8" id="KW-0812">Transmembrane</keyword>
<evidence type="ECO:0000256" key="5">
    <source>
        <dbReference type="ARBA" id="ARBA00023002"/>
    </source>
</evidence>
<dbReference type="Gene3D" id="2.40.110.10">
    <property type="entry name" value="Butyryl-CoA Dehydrogenase, subunit A, domain 2"/>
    <property type="match status" value="1"/>
</dbReference>
<organism evidence="13 14">
    <name type="scientific">Symbiodinium microadriaticum</name>
    <name type="common">Dinoflagellate</name>
    <name type="synonym">Zooxanthella microadriatica</name>
    <dbReference type="NCBI Taxonomy" id="2951"/>
    <lineage>
        <taxon>Eukaryota</taxon>
        <taxon>Sar</taxon>
        <taxon>Alveolata</taxon>
        <taxon>Dinophyceae</taxon>
        <taxon>Suessiales</taxon>
        <taxon>Symbiodiniaceae</taxon>
        <taxon>Symbiodinium</taxon>
    </lineage>
</organism>
<dbReference type="InterPro" id="IPR009075">
    <property type="entry name" value="AcylCo_DH/oxidase_C"/>
</dbReference>
<comment type="cofactor">
    <cofactor evidence="1">
        <name>FAD</name>
        <dbReference type="ChEBI" id="CHEBI:57692"/>
    </cofactor>
</comment>
<dbReference type="FunFam" id="1.20.140.10:FF:000001">
    <property type="entry name" value="Acyl-CoA dehydrogenase"/>
    <property type="match status" value="1"/>
</dbReference>
<feature type="transmembrane region" description="Helical" evidence="8">
    <location>
        <begin position="556"/>
        <end position="579"/>
    </location>
</feature>
<feature type="transmembrane region" description="Helical" evidence="8">
    <location>
        <begin position="600"/>
        <end position="620"/>
    </location>
</feature>
<comment type="catalytic activity">
    <reaction evidence="6">
        <text>(2S)-2-methylbutanoyl-CoA + oxidized [electron-transfer flavoprotein] + H(+) = (2E)-2-methylbut-2-enoyl-CoA + reduced [electron-transfer flavoprotein]</text>
        <dbReference type="Rhea" id="RHEA:48256"/>
        <dbReference type="Rhea" id="RHEA-COMP:10685"/>
        <dbReference type="Rhea" id="RHEA-COMP:10686"/>
        <dbReference type="ChEBI" id="CHEBI:15378"/>
        <dbReference type="ChEBI" id="CHEBI:57337"/>
        <dbReference type="ChEBI" id="CHEBI:57692"/>
        <dbReference type="ChEBI" id="CHEBI:58307"/>
        <dbReference type="ChEBI" id="CHEBI:88166"/>
    </reaction>
    <physiologicalReaction direction="left-to-right" evidence="6">
        <dbReference type="Rhea" id="RHEA:48257"/>
    </physiologicalReaction>
</comment>
<dbReference type="SUPFAM" id="SSF56645">
    <property type="entry name" value="Acyl-CoA dehydrogenase NM domain-like"/>
    <property type="match status" value="1"/>
</dbReference>
<sequence length="1052" mass="114499">MRPAQTTLRVAAARLATSRLRAAPCSFRHGSSMAQEQASSPSFSMPAAASAEPTSQVPAPVEDPGTIFSPSEEHQALREMVRSFAEAEVEPQAIDFNREEKMNLPLFRKLGELGLLGVTVPEEYGGSGMDATAAVIVHEELAAVDPAFCLAYLAHSMLFVNNLAQNGNEAQKQKWLPSAVDGSKVCGMCMSEPAVGTDVLGMKTTATREGDEYVINGAKMWITNGTVDGKETGDAYLVYARTGSTSRDISLFLVEKGTKGFSLGQKIQDKCGMRASMTAELVFQDCRIPASNLVGQEGKAALCMMRNLEIERVALASMSLGIARRCVEEMNRYAKDRKAFGSQLNSFGQIQRFIAESYAEYQAGRSYVYQTAKHLNLESVGNGLDADGVKLYCGHMGKMVADRAIQVLGGYGYVGEYNVERLWRDAKLLEIGGGTNEAHHKNIVRDLSRQARGMKEGSAANNFGYTLTAWAALGFLHGGHWWVFPCLAVDQDVGQDCKQEWLCRWHAVSYIIGIFVTAAGGGYCQSGTARPCPGGEDMSPNCLFTEQTLEYQIIYILHYIGLAWNFAHWIMDGFHLWSWSKQLARAEQMRLLATDASLRWLYSCILWFAVVLATLTWTVLFQWTTGNAEQPSTLNTLAGILLMAIMLRVARGCTKLIAAWWISCPDVSRSINFVVHSSARRLLLVLPTCHAHSVRCAGALEQIRVRAWLSHEAFRELADIEGPLRPLALVEILNDCWSLPSARSLRPARCASGGLLVHAGQHHELHRHGRHIKSFLVAKRQIIGSRASTEEKLFWRSVLSILFTITGALASADTVQRPKHPWLLLLRGFCGHIALLAYLEAIELTPLAEAVFLGKVHPTSASLLSWAFLGERLSSIRGISIGVSILGVGLIAKPSWEGLVSGTLLGPTLALLAGCLTGAAYCCVRSLGRSQEGEMWTLLALPVVSLPFCCKDAWFGLQEGREPAVWVWLLALGVCTQLGQIFLVRGLTRLPAASGTQAMHFGTLSGVVAAALLGEGLPGFQAAVGGILILGSLQVAEMLESRYASAAAQKTE</sequence>
<feature type="transmembrane region" description="Helical" evidence="8">
    <location>
        <begin position="793"/>
        <end position="812"/>
    </location>
</feature>
<comment type="similarity">
    <text evidence="2">Belongs to the acyl-CoA dehydrogenase family.</text>
</comment>
<dbReference type="Gene3D" id="1.10.540.10">
    <property type="entry name" value="Acyl-CoA dehydrogenase/oxidase, N-terminal domain"/>
    <property type="match status" value="1"/>
</dbReference>
<evidence type="ECO:0000259" key="11">
    <source>
        <dbReference type="Pfam" id="PF02770"/>
    </source>
</evidence>
<dbReference type="PANTHER" id="PTHR43884:SF12">
    <property type="entry name" value="ISOVALERYL-COA DEHYDROGENASE, MITOCHONDRIAL-RELATED"/>
    <property type="match status" value="1"/>
</dbReference>
<dbReference type="GO" id="GO:0050660">
    <property type="term" value="F:flavin adenine dinucleotide binding"/>
    <property type="evidence" value="ECO:0007669"/>
    <property type="project" value="InterPro"/>
</dbReference>
<dbReference type="GO" id="GO:0006552">
    <property type="term" value="P:L-leucine catabolic process"/>
    <property type="evidence" value="ECO:0007669"/>
    <property type="project" value="TreeGrafter"/>
</dbReference>
<protein>
    <submittedName>
        <fullName evidence="13">Isovaleryl-CoA dehydrogenase, mitochondrial</fullName>
    </submittedName>
</protein>
<evidence type="ECO:0000256" key="1">
    <source>
        <dbReference type="ARBA" id="ARBA00001974"/>
    </source>
</evidence>
<dbReference type="Pfam" id="PF00892">
    <property type="entry name" value="EamA"/>
    <property type="match status" value="1"/>
</dbReference>
<dbReference type="Pfam" id="PF02771">
    <property type="entry name" value="Acyl-CoA_dh_N"/>
    <property type="match status" value="1"/>
</dbReference>
<evidence type="ECO:0000256" key="6">
    <source>
        <dbReference type="ARBA" id="ARBA00049552"/>
    </source>
</evidence>
<evidence type="ECO:0000259" key="12">
    <source>
        <dbReference type="Pfam" id="PF02771"/>
    </source>
</evidence>
<reference evidence="13 14" key="1">
    <citation type="submission" date="2016-02" db="EMBL/GenBank/DDBJ databases">
        <title>Genome analysis of coral dinoflagellate symbionts highlights evolutionary adaptations to a symbiotic lifestyle.</title>
        <authorList>
            <person name="Aranda M."/>
            <person name="Li Y."/>
            <person name="Liew Y.J."/>
            <person name="Baumgarten S."/>
            <person name="Simakov O."/>
            <person name="Wilson M."/>
            <person name="Piel J."/>
            <person name="Ashoor H."/>
            <person name="Bougouffa S."/>
            <person name="Bajic V.B."/>
            <person name="Ryu T."/>
            <person name="Ravasi T."/>
            <person name="Bayer T."/>
            <person name="Micklem G."/>
            <person name="Kim H."/>
            <person name="Bhak J."/>
            <person name="Lajeunesse T.C."/>
            <person name="Voolstra C.R."/>
        </authorList>
    </citation>
    <scope>NUCLEOTIDE SEQUENCE [LARGE SCALE GENOMIC DNA]</scope>
    <source>
        <strain evidence="13 14">CCMP2467</strain>
    </source>
</reference>
<feature type="compositionally biased region" description="Low complexity" evidence="7">
    <location>
        <begin position="38"/>
        <end position="51"/>
    </location>
</feature>
<keyword evidence="3" id="KW-0285">Flavoprotein</keyword>
<evidence type="ECO:0000256" key="7">
    <source>
        <dbReference type="SAM" id="MobiDB-lite"/>
    </source>
</evidence>
<feature type="transmembrane region" description="Helical" evidence="8">
    <location>
        <begin position="632"/>
        <end position="650"/>
    </location>
</feature>
<dbReference type="InterPro" id="IPR009100">
    <property type="entry name" value="AcylCoA_DH/oxidase_NM_dom_sf"/>
</dbReference>
<keyword evidence="8" id="KW-1133">Transmembrane helix</keyword>
<evidence type="ECO:0000313" key="13">
    <source>
        <dbReference type="EMBL" id="OLP79354.1"/>
    </source>
</evidence>
<dbReference type="InterPro" id="IPR006091">
    <property type="entry name" value="Acyl-CoA_Oxase/DH_mid-dom"/>
</dbReference>
<dbReference type="InterPro" id="IPR037069">
    <property type="entry name" value="AcylCoA_DH/ox_N_sf"/>
</dbReference>
<dbReference type="Proteomes" id="UP000186817">
    <property type="component" value="Unassembled WGS sequence"/>
</dbReference>